<comment type="caution">
    <text evidence="1">The sequence shown here is derived from an EMBL/GenBank/DDBJ whole genome shotgun (WGS) entry which is preliminary data.</text>
</comment>
<evidence type="ECO:0000313" key="2">
    <source>
        <dbReference type="Proteomes" id="UP001057452"/>
    </source>
</evidence>
<reference evidence="1" key="1">
    <citation type="submission" date="2022-05" db="EMBL/GenBank/DDBJ databases">
        <title>Chromosome-level genome of Chaenocephalus aceratus.</title>
        <authorList>
            <person name="Park H."/>
        </authorList>
    </citation>
    <scope>NUCLEOTIDE SEQUENCE</scope>
    <source>
        <strain evidence="1">KU_202001</strain>
    </source>
</reference>
<name>A0ACB9WDN3_CHAAC</name>
<dbReference type="EMBL" id="CM043800">
    <property type="protein sequence ID" value="KAI4811477.1"/>
    <property type="molecule type" value="Genomic_DNA"/>
</dbReference>
<evidence type="ECO:0000313" key="1">
    <source>
        <dbReference type="EMBL" id="KAI4811477.1"/>
    </source>
</evidence>
<protein>
    <submittedName>
        <fullName evidence="1">Uncharacterized protein</fullName>
    </submittedName>
</protein>
<proteinExistence type="predicted"/>
<gene>
    <name evidence="1" type="ORF">KUCAC02_014382</name>
</gene>
<sequence>MSQVLCAGRASNAGVAYRVHHGPGVLVHYSTVPAAGAPDNSLGFCLSTERLSMQQLNMRLASYLQQVQSLEVANQRLECQIQEELDRKCPQELRQLDGHLKAMSLLQGQISDCLSAQAEVKLQLLGAELTILKFSARCDKERERRGTVEAELGDMRLLQEGLLHILPELHNVWRDLTERLMELQRQHQQDKRGLLAQASGGVTVEMQTTGSSDLIQQLEHLRSVGETLLHQEPCYNTQMSLLSSPAVTFDPRAGSEVVQAEVEELWRTADGLEEELTQLQDLTMVLEDSSLQQTESFGLQLVDQQQKAYVLCRDLDSELQFAAQQAEEHQALLEVNSRLETQIEDYRRLLDASSIQGVSGPQSIFAANVTSFCAKTSPPAYKRNITPINTFSILGGNLRMMGVQAVSRGHTHNVIQQQSENSPIKSINTSNLTGLFHKPEYQGTGALPKSTKSESITVSTTVDRKGSPVEHKVHTKNGELQNSSIVSTEISHVLEEGAGGKASKPKISTAQEHTALAKPEDLTSKQITTGTSLQADQTTTHVETEVPKSVSCVELEVKQEQHLASTDPSKGTDTEVKKETESTKVISLSLEIQAEAEENAGTVADTALFASGSHILTSEEDQGKVSCEVADITASKLEINTPQGNTTLVLDTHSAKSAAVQENTEPFTNKQTTAVGLQADKTGTHVQTKGPKNIICAEQETKQEPHSATSDPSEEATADVKKEPESMTLAPKDCTDQGPAKVVSLSLETQPEADGDEGDVVVTASIISVPHMHGSEEGQGNVSVEIILIEDMDEETEEKNEEEGVKVEGTFSNAERRKVMEEADTQSSNATASSGGQDNDYNLDSKSPSREILKDHELEGNVLVGFHDTLEEKIDPTESDNEIINITDQGAMLSITKSRKSILSLTDSDVALCLSDHEEIQSPTKPFACLSPETCLSPDETEVLMSMTDQVFCPVDPEEDVKSSDSLMSPNHPDICLSPVEVEVCLSPNGEEKDKEVCLTLTEAIAHVRPVEKYVQSTKEEGQSLFFSSDHTLPGEDRNIKASVTVRDGDSLCFGLFQNSGGVEFGGPGGRRIIADKEGQLGFGDLHRKSVRDDKNPIESFKDTICIADNKDVQNLKEGGMCGSVGQQEIASMDGKVRGQKNNDWQVAKETSNSEQVCVRSASFVSLPANEGSSFSDLASHSGGSIMASSFVGTAANSSGRVSGDAEAVITTGVEGTLRQGSGDWRVYGGSLGCTSTTFPSTGSEESLSGNTLPVASRTEKGRFGSRGTGEWVVYGGSLGRKGSLDGGTCSVASNPATSEPEKRRVGNRGNGESMVYGGSLGRESSLPKSGSEESLSVGRIPATSPPDTGRFGSGGSGEWMVSSGSLKRSDGVPIPQSRDSQSTAMHLPTSPTGTGSDKVESLWSEFWTYEQKYLTQCRQRRKTLYGSGTSNKPTKSEEVWQWR</sequence>
<accession>A0ACB9WDN3</accession>
<keyword evidence="2" id="KW-1185">Reference proteome</keyword>
<organism evidence="1 2">
    <name type="scientific">Chaenocephalus aceratus</name>
    <name type="common">Blackfin icefish</name>
    <name type="synonym">Chaenichthys aceratus</name>
    <dbReference type="NCBI Taxonomy" id="36190"/>
    <lineage>
        <taxon>Eukaryota</taxon>
        <taxon>Metazoa</taxon>
        <taxon>Chordata</taxon>
        <taxon>Craniata</taxon>
        <taxon>Vertebrata</taxon>
        <taxon>Euteleostomi</taxon>
        <taxon>Actinopterygii</taxon>
        <taxon>Neopterygii</taxon>
        <taxon>Teleostei</taxon>
        <taxon>Neoteleostei</taxon>
        <taxon>Acanthomorphata</taxon>
        <taxon>Eupercaria</taxon>
        <taxon>Perciformes</taxon>
        <taxon>Notothenioidei</taxon>
        <taxon>Channichthyidae</taxon>
        <taxon>Chaenocephalus</taxon>
    </lineage>
</organism>
<dbReference type="Proteomes" id="UP001057452">
    <property type="component" value="Chromosome 16"/>
</dbReference>